<dbReference type="Proteomes" id="UP000037836">
    <property type="component" value="Unassembled WGS sequence"/>
</dbReference>
<proteinExistence type="predicted"/>
<evidence type="ECO:0000313" key="1">
    <source>
        <dbReference type="EMBL" id="KPC42042.1"/>
    </source>
</evidence>
<gene>
    <name evidence="1" type="ORF">AC496_1605</name>
</gene>
<accession>A0ABR5L9J5</accession>
<protein>
    <submittedName>
        <fullName evidence="1">Uncharacterized protein</fullName>
    </submittedName>
</protein>
<name>A0ABR5L9J5_PSESG</name>
<organism evidence="1 2">
    <name type="scientific">Pseudomonas savastanoi pv. glycinea</name>
    <name type="common">Pseudomonas syringae pv. glycinea</name>
    <dbReference type="NCBI Taxonomy" id="318"/>
    <lineage>
        <taxon>Bacteria</taxon>
        <taxon>Pseudomonadati</taxon>
        <taxon>Pseudomonadota</taxon>
        <taxon>Gammaproteobacteria</taxon>
        <taxon>Pseudomonadales</taxon>
        <taxon>Pseudomonadaceae</taxon>
        <taxon>Pseudomonas</taxon>
    </lineage>
</organism>
<reference evidence="1 2" key="1">
    <citation type="submission" date="2015-07" db="EMBL/GenBank/DDBJ databases">
        <authorList>
            <person name="O'Brien H.E."/>
            <person name="Thakur S."/>
            <person name="Gong Y."/>
            <person name="Wang P.W."/>
            <person name="Guttman D.S."/>
        </authorList>
    </citation>
    <scope>NUCLEOTIDE SEQUENCE [LARGE SCALE GENOMIC DNA]</scope>
    <source>
        <strain evidence="1 2">BR1</strain>
    </source>
</reference>
<reference evidence="1 2" key="2">
    <citation type="submission" date="2015-10" db="EMBL/GenBank/DDBJ databases">
        <title>Comparative genomics and high-throughput reverse genetic screens identify a new phytobacterial MAMP and an Arabidopsis receptor required for immune elicitation.</title>
        <authorList>
            <person name="Mott G.A."/>
            <person name="Thakur S."/>
            <person name="Wang P.W."/>
            <person name="Desveaux D."/>
            <person name="Guttman D.S."/>
        </authorList>
    </citation>
    <scope>NUCLEOTIDE SEQUENCE [LARGE SCALE GENOMIC DNA]</scope>
    <source>
        <strain evidence="1 2">BR1</strain>
    </source>
</reference>
<keyword evidence="2" id="KW-1185">Reference proteome</keyword>
<dbReference type="EMBL" id="LGLO01000076">
    <property type="protein sequence ID" value="KPC42042.1"/>
    <property type="molecule type" value="Genomic_DNA"/>
</dbReference>
<evidence type="ECO:0000313" key="2">
    <source>
        <dbReference type="Proteomes" id="UP000037836"/>
    </source>
</evidence>
<sequence>MSGQRFEFLATALKQSPKHIWYGLQLKKSKPSGNLLRNS</sequence>
<comment type="caution">
    <text evidence="1">The sequence shown here is derived from an EMBL/GenBank/DDBJ whole genome shotgun (WGS) entry which is preliminary data.</text>
</comment>